<accession>A0ABD2WGN9</accession>
<reference evidence="2 3" key="1">
    <citation type="journal article" date="2024" name="bioRxiv">
        <title>A reference genome for Trichogramma kaykai: A tiny desert-dwelling parasitoid wasp with competing sex-ratio distorters.</title>
        <authorList>
            <person name="Culotta J."/>
            <person name="Lindsey A.R."/>
        </authorList>
    </citation>
    <scope>NUCLEOTIDE SEQUENCE [LARGE SCALE GENOMIC DNA]</scope>
    <source>
        <strain evidence="2 3">KSX58</strain>
    </source>
</reference>
<proteinExistence type="predicted"/>
<sequence length="329" mass="37722">MFEEIRYEINAVEIDRCKNIGLTSMMKGSASIDAARAHKLENAGWSPVSENPVIADDDAGGNFDVYLPLNMILGFAEDYKKVIVNVKHELILTRARSDLNAIIQEAPAAGQAAEAFKITISKIEWCMPYVHLSDQYKIQQLKYIESNPAIKIPYRSWCMYEYPALPPSRQHVWSVKTSSQMEKPRFVILGFQTNRKLSSLRNASLFDHVNITNARLFLNSQYYPYGNMNVDFTQNQYSILFEMYANFQTEYYKKNSKPLLSRADFKNYMPLIIIDCSKQNESLKNAPVDVRLEFEASAPFPPQTAAYCLIINDRIMEYKPISGEVRKAT</sequence>
<dbReference type="Pfam" id="PF21738">
    <property type="entry name" value="DJR-like_dom"/>
    <property type="match status" value="1"/>
</dbReference>
<protein>
    <recommendedName>
        <fullName evidence="1">Double jelly roll-like domain-containing protein</fullName>
    </recommendedName>
</protein>
<organism evidence="2 3">
    <name type="scientific">Trichogramma kaykai</name>
    <dbReference type="NCBI Taxonomy" id="54128"/>
    <lineage>
        <taxon>Eukaryota</taxon>
        <taxon>Metazoa</taxon>
        <taxon>Ecdysozoa</taxon>
        <taxon>Arthropoda</taxon>
        <taxon>Hexapoda</taxon>
        <taxon>Insecta</taxon>
        <taxon>Pterygota</taxon>
        <taxon>Neoptera</taxon>
        <taxon>Endopterygota</taxon>
        <taxon>Hymenoptera</taxon>
        <taxon>Apocrita</taxon>
        <taxon>Proctotrupomorpha</taxon>
        <taxon>Chalcidoidea</taxon>
        <taxon>Trichogrammatidae</taxon>
        <taxon>Trichogramma</taxon>
    </lineage>
</organism>
<dbReference type="InterPro" id="IPR049512">
    <property type="entry name" value="DJR-like_dom"/>
</dbReference>
<gene>
    <name evidence="2" type="ORF">TKK_013381</name>
</gene>
<evidence type="ECO:0000313" key="2">
    <source>
        <dbReference type="EMBL" id="KAL3392060.1"/>
    </source>
</evidence>
<dbReference type="PANTHER" id="PTHR36159">
    <property type="entry name" value="PROTEIN CBG23766"/>
    <property type="match status" value="1"/>
</dbReference>
<feature type="domain" description="Double jelly roll-like" evidence="1">
    <location>
        <begin position="1"/>
        <end position="316"/>
    </location>
</feature>
<evidence type="ECO:0000313" key="3">
    <source>
        <dbReference type="Proteomes" id="UP001627154"/>
    </source>
</evidence>
<dbReference type="PANTHER" id="PTHR36159:SF1">
    <property type="entry name" value="RETROVIRUS-RELATED POL POLYPROTEIN FROM TRANSPOSON 412-LIKE PROTEIN"/>
    <property type="match status" value="1"/>
</dbReference>
<dbReference type="AlphaFoldDB" id="A0ABD2WGN9"/>
<dbReference type="Proteomes" id="UP001627154">
    <property type="component" value="Unassembled WGS sequence"/>
</dbReference>
<dbReference type="EMBL" id="JBJJXI010000107">
    <property type="protein sequence ID" value="KAL3392060.1"/>
    <property type="molecule type" value="Genomic_DNA"/>
</dbReference>
<comment type="caution">
    <text evidence="2">The sequence shown here is derived from an EMBL/GenBank/DDBJ whole genome shotgun (WGS) entry which is preliminary data.</text>
</comment>
<evidence type="ECO:0000259" key="1">
    <source>
        <dbReference type="Pfam" id="PF21738"/>
    </source>
</evidence>
<name>A0ABD2WGN9_9HYME</name>
<keyword evidence="3" id="KW-1185">Reference proteome</keyword>